<protein>
    <submittedName>
        <fullName evidence="3">Uncharacterized protein</fullName>
    </submittedName>
</protein>
<keyword evidence="1 2" id="KW-1015">Disulfide bond</keyword>
<evidence type="ECO:0000313" key="3">
    <source>
        <dbReference type="EMBL" id="GBM38925.1"/>
    </source>
</evidence>
<organism evidence="3 5">
    <name type="scientific">Araneus ventricosus</name>
    <name type="common">Orbweaver spider</name>
    <name type="synonym">Epeira ventricosa</name>
    <dbReference type="NCBI Taxonomy" id="182803"/>
    <lineage>
        <taxon>Eukaryota</taxon>
        <taxon>Metazoa</taxon>
        <taxon>Ecdysozoa</taxon>
        <taxon>Arthropoda</taxon>
        <taxon>Chelicerata</taxon>
        <taxon>Arachnida</taxon>
        <taxon>Araneae</taxon>
        <taxon>Araneomorphae</taxon>
        <taxon>Entelegynae</taxon>
        <taxon>Araneoidea</taxon>
        <taxon>Araneidae</taxon>
        <taxon>Araneus</taxon>
    </lineage>
</organism>
<dbReference type="EMBL" id="BGPR01095568">
    <property type="protein sequence ID" value="GBM38989.1"/>
    <property type="molecule type" value="Genomic_DNA"/>
</dbReference>
<evidence type="ECO:0000313" key="5">
    <source>
        <dbReference type="Proteomes" id="UP000499080"/>
    </source>
</evidence>
<dbReference type="Pfam" id="PF00057">
    <property type="entry name" value="Ldl_recept_a"/>
    <property type="match status" value="1"/>
</dbReference>
<dbReference type="PROSITE" id="PS50068">
    <property type="entry name" value="LDLRA_2"/>
    <property type="match status" value="1"/>
</dbReference>
<dbReference type="InterPro" id="IPR036055">
    <property type="entry name" value="LDL_receptor-like_sf"/>
</dbReference>
<dbReference type="SUPFAM" id="SSF57424">
    <property type="entry name" value="LDL receptor-like module"/>
    <property type="match status" value="1"/>
</dbReference>
<sequence length="235" mass="26409">DLLCADNNTFQCSNYTCVPLDKRCDGVEDCENGADEMDCVGILDISGIYEARDSAIYWLKSRRDHLKSEELPRAVVALFLGSGANFSGTDLEEELMATRVELKTSAALLKTSLTSTELSMLINALLVTCHNPRNFYGHNLVMRLKEQAEKTEDFVHPSAYLTLCNANETWPKTAEPHLERILNSDLEYPFTRGSLFPLFFMLSRSLVYYIPYAKAILLAPFRPARSVIPKIPCGQ</sequence>
<dbReference type="CDD" id="cd00112">
    <property type="entry name" value="LDLa"/>
    <property type="match status" value="1"/>
</dbReference>
<evidence type="ECO:0000313" key="4">
    <source>
        <dbReference type="EMBL" id="GBM38989.1"/>
    </source>
</evidence>
<dbReference type="InterPro" id="IPR002172">
    <property type="entry name" value="LDrepeatLR_classA_rpt"/>
</dbReference>
<dbReference type="Gene3D" id="1.50.10.20">
    <property type="match status" value="1"/>
</dbReference>
<dbReference type="OrthoDB" id="6433565at2759"/>
<gene>
    <name evidence="4" type="ORF">AVEN_177449_1</name>
    <name evidence="3" type="ORF">AVEN_223362_1</name>
</gene>
<reference evidence="3 5" key="1">
    <citation type="journal article" date="2019" name="Sci. Rep.">
        <title>Orb-weaving spider Araneus ventricosus genome elucidates the spidroin gene catalogue.</title>
        <authorList>
            <person name="Kono N."/>
            <person name="Nakamura H."/>
            <person name="Ohtoshi R."/>
            <person name="Moran D.A.P."/>
            <person name="Shinohara A."/>
            <person name="Yoshida Y."/>
            <person name="Fujiwara M."/>
            <person name="Mori M."/>
            <person name="Tomita M."/>
            <person name="Arakawa K."/>
        </authorList>
    </citation>
    <scope>NUCLEOTIDE SEQUENCE [LARGE SCALE GENOMIC DNA]</scope>
</reference>
<dbReference type="PROSITE" id="PS01209">
    <property type="entry name" value="LDLRA_1"/>
    <property type="match status" value="1"/>
</dbReference>
<comment type="caution">
    <text evidence="3">The sequence shown here is derived from an EMBL/GenBank/DDBJ whole genome shotgun (WGS) entry which is preliminary data.</text>
</comment>
<dbReference type="AlphaFoldDB" id="A0A4Y2FF53"/>
<feature type="non-terminal residue" evidence="3">
    <location>
        <position position="1"/>
    </location>
</feature>
<dbReference type="Proteomes" id="UP000499080">
    <property type="component" value="Unassembled WGS sequence"/>
</dbReference>
<dbReference type="EMBL" id="BGPR01095552">
    <property type="protein sequence ID" value="GBM38925.1"/>
    <property type="molecule type" value="Genomic_DNA"/>
</dbReference>
<dbReference type="SMART" id="SM00192">
    <property type="entry name" value="LDLa"/>
    <property type="match status" value="1"/>
</dbReference>
<evidence type="ECO:0000256" key="1">
    <source>
        <dbReference type="ARBA" id="ARBA00023157"/>
    </source>
</evidence>
<evidence type="ECO:0000256" key="2">
    <source>
        <dbReference type="PROSITE-ProRule" id="PRU00124"/>
    </source>
</evidence>
<dbReference type="Gene3D" id="4.10.400.10">
    <property type="entry name" value="Low-density Lipoprotein Receptor"/>
    <property type="match status" value="1"/>
</dbReference>
<accession>A0A4Y2FF53</accession>
<name>A0A4Y2FF53_ARAVE</name>
<comment type="caution">
    <text evidence="2">Lacks conserved residue(s) required for the propagation of feature annotation.</text>
</comment>
<dbReference type="InterPro" id="IPR023415">
    <property type="entry name" value="LDLR_class-A_CS"/>
</dbReference>
<proteinExistence type="predicted"/>
<feature type="disulfide bond" evidence="2">
    <location>
        <begin position="12"/>
        <end position="30"/>
    </location>
</feature>
<feature type="disulfide bond" evidence="2">
    <location>
        <begin position="24"/>
        <end position="39"/>
    </location>
</feature>
<keyword evidence="5" id="KW-1185">Reference proteome</keyword>